<evidence type="ECO:0000256" key="1">
    <source>
        <dbReference type="SAM" id="MobiDB-lite"/>
    </source>
</evidence>
<accession>A0A8X6KDV2</accession>
<dbReference type="AlphaFoldDB" id="A0A8X6KDV2"/>
<sequence length="193" mass="21201">MQQGDDDLKTLLSATNQTLQLKKSYKNAGINPEIYCDISTGTSTPLIRALISLRRKRLSCSAQPFASWNSCSKAPKKVQTVAAAVIPEWIPRFGVPGPDYNRPKGRQFELTSVKGFWGCKIREDKNHAVPPFTQGLVGRKTGLSKKAPHGSHSPSTLGTSPSFFSPLGYACQRENINATTAKMVFRNNYPSTQ</sequence>
<dbReference type="Proteomes" id="UP000886998">
    <property type="component" value="Unassembled WGS sequence"/>
</dbReference>
<dbReference type="EMBL" id="BMAV01025525">
    <property type="protein sequence ID" value="GFS42195.1"/>
    <property type="molecule type" value="Genomic_DNA"/>
</dbReference>
<proteinExistence type="predicted"/>
<name>A0A8X6KDV2_9ARAC</name>
<comment type="caution">
    <text evidence="2">The sequence shown here is derived from an EMBL/GenBank/DDBJ whole genome shotgun (WGS) entry which is preliminary data.</text>
</comment>
<evidence type="ECO:0000313" key="3">
    <source>
        <dbReference type="Proteomes" id="UP000886998"/>
    </source>
</evidence>
<organism evidence="2 3">
    <name type="scientific">Trichonephila inaurata madagascariensis</name>
    <dbReference type="NCBI Taxonomy" id="2747483"/>
    <lineage>
        <taxon>Eukaryota</taxon>
        <taxon>Metazoa</taxon>
        <taxon>Ecdysozoa</taxon>
        <taxon>Arthropoda</taxon>
        <taxon>Chelicerata</taxon>
        <taxon>Arachnida</taxon>
        <taxon>Araneae</taxon>
        <taxon>Araneomorphae</taxon>
        <taxon>Entelegynae</taxon>
        <taxon>Araneoidea</taxon>
        <taxon>Nephilidae</taxon>
        <taxon>Trichonephila</taxon>
        <taxon>Trichonephila inaurata</taxon>
    </lineage>
</organism>
<gene>
    <name evidence="2" type="ORF">TNIN_223481</name>
</gene>
<reference evidence="2" key="1">
    <citation type="submission" date="2020-08" db="EMBL/GenBank/DDBJ databases">
        <title>Multicomponent nature underlies the extraordinary mechanical properties of spider dragline silk.</title>
        <authorList>
            <person name="Kono N."/>
            <person name="Nakamura H."/>
            <person name="Mori M."/>
            <person name="Yoshida Y."/>
            <person name="Ohtoshi R."/>
            <person name="Malay A.D."/>
            <person name="Moran D.A.P."/>
            <person name="Tomita M."/>
            <person name="Numata K."/>
            <person name="Arakawa K."/>
        </authorList>
    </citation>
    <scope>NUCLEOTIDE SEQUENCE</scope>
</reference>
<feature type="region of interest" description="Disordered" evidence="1">
    <location>
        <begin position="130"/>
        <end position="159"/>
    </location>
</feature>
<protein>
    <submittedName>
        <fullName evidence="2">Uncharacterized protein</fullName>
    </submittedName>
</protein>
<keyword evidence="3" id="KW-1185">Reference proteome</keyword>
<evidence type="ECO:0000313" key="2">
    <source>
        <dbReference type="EMBL" id="GFS42195.1"/>
    </source>
</evidence>